<keyword evidence="4" id="KW-1185">Reference proteome</keyword>
<evidence type="ECO:0000313" key="4">
    <source>
        <dbReference type="Proteomes" id="UP000530564"/>
    </source>
</evidence>
<dbReference type="SUPFAM" id="SSF53756">
    <property type="entry name" value="UDP-Glycosyltransferase/glycogen phosphorylase"/>
    <property type="match status" value="1"/>
</dbReference>
<proteinExistence type="predicted"/>
<keyword evidence="2 3" id="KW-0808">Transferase</keyword>
<dbReference type="PANTHER" id="PTHR30160:SF1">
    <property type="entry name" value="LIPOPOLYSACCHARIDE 1,2-N-ACETYLGLUCOSAMINETRANSFERASE-RELATED"/>
    <property type="match status" value="1"/>
</dbReference>
<keyword evidence="1" id="KW-0328">Glycosyltransferase</keyword>
<reference evidence="3 4" key="1">
    <citation type="submission" date="2020-08" db="EMBL/GenBank/DDBJ databases">
        <title>Genomic Encyclopedia of Type Strains, Phase IV (KMG-IV): sequencing the most valuable type-strain genomes for metagenomic binning, comparative biology and taxonomic classification.</title>
        <authorList>
            <person name="Goeker M."/>
        </authorList>
    </citation>
    <scope>NUCLEOTIDE SEQUENCE [LARGE SCALE GENOMIC DNA]</scope>
    <source>
        <strain evidence="3 4">DSM 21793</strain>
    </source>
</reference>
<organism evidence="3 4">
    <name type="scientific">Phenylobacterium haematophilum</name>
    <dbReference type="NCBI Taxonomy" id="98513"/>
    <lineage>
        <taxon>Bacteria</taxon>
        <taxon>Pseudomonadati</taxon>
        <taxon>Pseudomonadota</taxon>
        <taxon>Alphaproteobacteria</taxon>
        <taxon>Caulobacterales</taxon>
        <taxon>Caulobacteraceae</taxon>
        <taxon>Phenylobacterium</taxon>
    </lineage>
</organism>
<evidence type="ECO:0000313" key="3">
    <source>
        <dbReference type="EMBL" id="MBB3891174.1"/>
    </source>
</evidence>
<name>A0A839ZYN4_9CAUL</name>
<dbReference type="InterPro" id="IPR051199">
    <property type="entry name" value="LPS_LOS_Heptosyltrfase"/>
</dbReference>
<dbReference type="AlphaFoldDB" id="A0A839ZYN4"/>
<dbReference type="CDD" id="cd03789">
    <property type="entry name" value="GT9_LPS_heptosyltransferase"/>
    <property type="match status" value="1"/>
</dbReference>
<dbReference type="GO" id="GO:0009244">
    <property type="term" value="P:lipopolysaccharide core region biosynthetic process"/>
    <property type="evidence" value="ECO:0007669"/>
    <property type="project" value="TreeGrafter"/>
</dbReference>
<dbReference type="Gene3D" id="3.40.50.2000">
    <property type="entry name" value="Glycogen Phosphorylase B"/>
    <property type="match status" value="2"/>
</dbReference>
<dbReference type="RefSeq" id="WP_183771816.1">
    <property type="nucleotide sequence ID" value="NZ_JACIDK010000002.1"/>
</dbReference>
<evidence type="ECO:0000256" key="2">
    <source>
        <dbReference type="ARBA" id="ARBA00022679"/>
    </source>
</evidence>
<dbReference type="GO" id="GO:0008713">
    <property type="term" value="F:ADP-heptose-lipopolysaccharide heptosyltransferase activity"/>
    <property type="evidence" value="ECO:0007669"/>
    <property type="project" value="TreeGrafter"/>
</dbReference>
<evidence type="ECO:0000256" key="1">
    <source>
        <dbReference type="ARBA" id="ARBA00022676"/>
    </source>
</evidence>
<protein>
    <submittedName>
        <fullName evidence="3">ADP-heptose:LPS heptosyltransferase</fullName>
    </submittedName>
</protein>
<dbReference type="GO" id="GO:0005829">
    <property type="term" value="C:cytosol"/>
    <property type="evidence" value="ECO:0007669"/>
    <property type="project" value="TreeGrafter"/>
</dbReference>
<dbReference type="EMBL" id="JACIDK010000002">
    <property type="protein sequence ID" value="MBB3891174.1"/>
    <property type="molecule type" value="Genomic_DNA"/>
</dbReference>
<accession>A0A839ZYN4</accession>
<dbReference type="Pfam" id="PF01075">
    <property type="entry name" value="Glyco_transf_9"/>
    <property type="match status" value="1"/>
</dbReference>
<sequence>MSREIKKILVIKLSALGDFVLALAAMKKIRQAHKRAHITLLTTPPFESLAKACPYFNAVETDGRPEGLGEWLALRKRIKAAKYDRVYDLQTSAQSARIFHMLSPFPPEWSGIAAGCSLPHKNPNRNRMHTLERHADQLKYAGIWPDAPTEPGSAPGPDLSWVLPKPSQTRPVPGGVRPKPYALFVPGGSAHRLDKRWSAERYGQLGKILAERGYDIVIIGGPQESALARQIQREVGHVRDLTGRTDFAKIAMLGAKAALVVGNDTGPLHLAAAAGAPTVVLFSSASDPELAAPRGHVTVLRSGDLSDLSVAEVLQAANALLPQS</sequence>
<dbReference type="Proteomes" id="UP000530564">
    <property type="component" value="Unassembled WGS sequence"/>
</dbReference>
<gene>
    <name evidence="3" type="ORF">GGQ61_001891</name>
</gene>
<dbReference type="InterPro" id="IPR002201">
    <property type="entry name" value="Glyco_trans_9"/>
</dbReference>
<comment type="caution">
    <text evidence="3">The sequence shown here is derived from an EMBL/GenBank/DDBJ whole genome shotgun (WGS) entry which is preliminary data.</text>
</comment>
<dbReference type="PANTHER" id="PTHR30160">
    <property type="entry name" value="TETRAACYLDISACCHARIDE 4'-KINASE-RELATED"/>
    <property type="match status" value="1"/>
</dbReference>